<sequence>MPQPGPDSQTPPPAPGLPPAGPVFTYPPANGRVARGFFYVARTATETNGSLLATSLNESVPQTEVQMATDTDMFKACCKFYNPCRSNASATMCIHVRRTDFHRFGLETEWNGTGLGNYLIFGDDKAFMSSLATELERDTFTGAQPKAFISMFSEVTDFYLSSQLCSALLLSAASSTFGWWLGFFARNQNAVYYYKSGRPVENFRFLRNEFFL</sequence>
<dbReference type="EMBL" id="KE124796">
    <property type="protein sequence ID" value="EPB79298.1"/>
    <property type="molecule type" value="Genomic_DNA"/>
</dbReference>
<dbReference type="PANTHER" id="PTHR22898">
    <property type="entry name" value="UNCHARACTERIZED GLYCOSOL TRANSFERASE-RELATED"/>
    <property type="match status" value="1"/>
</dbReference>
<accession>A0A0D6M752</accession>
<keyword evidence="3" id="KW-1185">Reference proteome</keyword>
<dbReference type="Proteomes" id="UP000054495">
    <property type="component" value="Unassembled WGS sequence"/>
</dbReference>
<evidence type="ECO:0000313" key="2">
    <source>
        <dbReference type="EMBL" id="EPB79298.1"/>
    </source>
</evidence>
<dbReference type="PANTHER" id="PTHR22898:SF3">
    <property type="entry name" value="ALPHA-1,2-FUCOSYLTRANSFERASE-RELATED"/>
    <property type="match status" value="1"/>
</dbReference>
<proteinExistence type="predicted"/>
<evidence type="ECO:0000313" key="3">
    <source>
        <dbReference type="Proteomes" id="UP000054495"/>
    </source>
</evidence>
<organism evidence="2 3">
    <name type="scientific">Ancylostoma ceylanicum</name>
    <dbReference type="NCBI Taxonomy" id="53326"/>
    <lineage>
        <taxon>Eukaryota</taxon>
        <taxon>Metazoa</taxon>
        <taxon>Ecdysozoa</taxon>
        <taxon>Nematoda</taxon>
        <taxon>Chromadorea</taxon>
        <taxon>Rhabditida</taxon>
        <taxon>Rhabditina</taxon>
        <taxon>Rhabditomorpha</taxon>
        <taxon>Strongyloidea</taxon>
        <taxon>Ancylostomatidae</taxon>
        <taxon>Ancylostomatinae</taxon>
        <taxon>Ancylostoma</taxon>
    </lineage>
</organism>
<name>A0A0D6M752_9BILA</name>
<dbReference type="InterPro" id="IPR052501">
    <property type="entry name" value="Alpha-1-2_FucT"/>
</dbReference>
<evidence type="ECO:0000256" key="1">
    <source>
        <dbReference type="SAM" id="MobiDB-lite"/>
    </source>
</evidence>
<feature type="region of interest" description="Disordered" evidence="1">
    <location>
        <begin position="1"/>
        <end position="21"/>
    </location>
</feature>
<protein>
    <submittedName>
        <fullName evidence="2">Uncharacterized protein</fullName>
    </submittedName>
</protein>
<dbReference type="AlphaFoldDB" id="A0A0D6M752"/>
<reference evidence="2 3" key="1">
    <citation type="submission" date="2013-05" db="EMBL/GenBank/DDBJ databases">
        <title>Draft genome of the parasitic nematode Anyclostoma ceylanicum.</title>
        <authorList>
            <person name="Mitreva M."/>
        </authorList>
    </citation>
    <scope>NUCLEOTIDE SEQUENCE [LARGE SCALE GENOMIC DNA]</scope>
</reference>
<gene>
    <name evidence="2" type="ORF">ANCCEY_01591</name>
</gene>